<keyword evidence="2" id="KW-1185">Reference proteome</keyword>
<dbReference type="WBParaSite" id="GPUH_0001012501-mRNA-1">
    <property type="protein sequence ID" value="GPUH_0001012501-mRNA-1"/>
    <property type="gene ID" value="GPUH_0001012501"/>
</dbReference>
<name>A0A183DN21_9BILA</name>
<organism evidence="3">
    <name type="scientific">Gongylonema pulchrum</name>
    <dbReference type="NCBI Taxonomy" id="637853"/>
    <lineage>
        <taxon>Eukaryota</taxon>
        <taxon>Metazoa</taxon>
        <taxon>Ecdysozoa</taxon>
        <taxon>Nematoda</taxon>
        <taxon>Chromadorea</taxon>
        <taxon>Rhabditida</taxon>
        <taxon>Spirurina</taxon>
        <taxon>Spiruromorpha</taxon>
        <taxon>Spiruroidea</taxon>
        <taxon>Gongylonematidae</taxon>
        <taxon>Gongylonema</taxon>
    </lineage>
</organism>
<proteinExistence type="predicted"/>
<gene>
    <name evidence="1" type="ORF">GPUH_LOCUS10112</name>
</gene>
<dbReference type="Proteomes" id="UP000271098">
    <property type="component" value="Unassembled WGS sequence"/>
</dbReference>
<evidence type="ECO:0000313" key="2">
    <source>
        <dbReference type="Proteomes" id="UP000271098"/>
    </source>
</evidence>
<protein>
    <submittedName>
        <fullName evidence="3">CW-type domain-containing protein</fullName>
    </submittedName>
</protein>
<reference evidence="3" key="1">
    <citation type="submission" date="2016-06" db="UniProtKB">
        <authorList>
            <consortium name="WormBaseParasite"/>
        </authorList>
    </citation>
    <scope>IDENTIFICATION</scope>
</reference>
<evidence type="ECO:0000313" key="1">
    <source>
        <dbReference type="EMBL" id="VDN17004.1"/>
    </source>
</evidence>
<evidence type="ECO:0000313" key="3">
    <source>
        <dbReference type="WBParaSite" id="GPUH_0001012501-mRNA-1"/>
    </source>
</evidence>
<dbReference type="EMBL" id="UYRT01077852">
    <property type="protein sequence ID" value="VDN17004.1"/>
    <property type="molecule type" value="Genomic_DNA"/>
</dbReference>
<sequence>MSGTSKGKGAEVYPDEWRLNALIWCNICEQVNLDRGSLCCARVDPSTARGCYNSKMCRMLPVVTCTWLVEDEFGDSAAAAGFDVFQVSRLKNE</sequence>
<reference evidence="1 2" key="2">
    <citation type="submission" date="2018-11" db="EMBL/GenBank/DDBJ databases">
        <authorList>
            <consortium name="Pathogen Informatics"/>
        </authorList>
    </citation>
    <scope>NUCLEOTIDE SEQUENCE [LARGE SCALE GENOMIC DNA]</scope>
</reference>
<dbReference type="AlphaFoldDB" id="A0A183DN21"/>
<accession>A0A183DN21</accession>